<evidence type="ECO:0000313" key="2">
    <source>
        <dbReference type="Proteomes" id="UP000441772"/>
    </source>
</evidence>
<organism evidence="1 2">
    <name type="scientific">Bifidobacterium leontopitheci</name>
    <dbReference type="NCBI Taxonomy" id="2650774"/>
    <lineage>
        <taxon>Bacteria</taxon>
        <taxon>Bacillati</taxon>
        <taxon>Actinomycetota</taxon>
        <taxon>Actinomycetes</taxon>
        <taxon>Bifidobacteriales</taxon>
        <taxon>Bifidobacteriaceae</taxon>
        <taxon>Bifidobacterium</taxon>
    </lineage>
</organism>
<comment type="caution">
    <text evidence="1">The sequence shown here is derived from an EMBL/GenBank/DDBJ whole genome shotgun (WGS) entry which is preliminary data.</text>
</comment>
<sequence>MKIRWQNTPTSMHWMDARHYDAENARERDRAFERFAAWLARFAWYDRWILIRGLDLLDRAPYADHMEVIDVFDIEADLQPDGSAELYPRYRDGHDWVVDDPGYETLWDDLLWLADDTLDDLLRIALVGELGITTMSVGEGSIVVDGDLTFRLDALGGLLHRPLLKELEPTAMTGVVAVDGRDVAGLERSDHRGDDGYMPLDAAWMSRLSQGVDRMRDVLRAVA</sequence>
<dbReference type="Proteomes" id="UP000441772">
    <property type="component" value="Unassembled WGS sequence"/>
</dbReference>
<protein>
    <submittedName>
        <fullName evidence="1">Uncharacterized protein</fullName>
    </submittedName>
</protein>
<dbReference type="RefSeq" id="WP_152234916.1">
    <property type="nucleotide sequence ID" value="NZ_JBHSKZ010000018.1"/>
</dbReference>
<keyword evidence="2" id="KW-1185">Reference proteome</keyword>
<proteinExistence type="predicted"/>
<gene>
    <name evidence="1" type="ORF">F7D09_1600</name>
</gene>
<dbReference type="EMBL" id="WBVT01000028">
    <property type="protein sequence ID" value="KAB7789876.1"/>
    <property type="molecule type" value="Genomic_DNA"/>
</dbReference>
<reference evidence="1 2" key="1">
    <citation type="submission" date="2019-09" db="EMBL/GenBank/DDBJ databases">
        <title>Characterization of the phylogenetic diversity of two novel species belonging to the genus Bifidobacterium: Bifidobacterium cebidarum sp. nov. and Bifidobacterium leontopitheci sp. nov.</title>
        <authorList>
            <person name="Lugli G.A."/>
            <person name="Duranti S."/>
            <person name="Milani C."/>
            <person name="Turroni F."/>
            <person name="Ventura M."/>
        </authorList>
    </citation>
    <scope>NUCLEOTIDE SEQUENCE [LARGE SCALE GENOMIC DNA]</scope>
    <source>
        <strain evidence="1 2">LMG 31471</strain>
    </source>
</reference>
<accession>A0A6I1GJR8</accession>
<dbReference type="AlphaFoldDB" id="A0A6I1GJR8"/>
<evidence type="ECO:0000313" key="1">
    <source>
        <dbReference type="EMBL" id="KAB7789876.1"/>
    </source>
</evidence>
<name>A0A6I1GJR8_9BIFI</name>